<dbReference type="GO" id="GO:0016757">
    <property type="term" value="F:glycosyltransferase activity"/>
    <property type="evidence" value="ECO:0007669"/>
    <property type="project" value="TreeGrafter"/>
</dbReference>
<dbReference type="PANTHER" id="PTHR12526:SF600">
    <property type="entry name" value="GLYCOSYL TRANSFERASE GROUP 1"/>
    <property type="match status" value="1"/>
</dbReference>
<dbReference type="NCBIfam" id="TIGR03087">
    <property type="entry name" value="stp1"/>
    <property type="match status" value="1"/>
</dbReference>
<dbReference type="Pfam" id="PF13692">
    <property type="entry name" value="Glyco_trans_1_4"/>
    <property type="match status" value="1"/>
</dbReference>
<dbReference type="Proteomes" id="UP000053464">
    <property type="component" value="Unassembled WGS sequence"/>
</dbReference>
<dbReference type="Gene3D" id="3.40.50.2000">
    <property type="entry name" value="Glycogen Phosphorylase B"/>
    <property type="match status" value="2"/>
</dbReference>
<dbReference type="AlphaFoldDB" id="A0A0G9N1J7"/>
<keyword evidence="2" id="KW-1185">Reference proteome</keyword>
<gene>
    <name evidence="1" type="ORF">AAW00_03000</name>
</gene>
<keyword evidence="1" id="KW-0808">Transferase</keyword>
<comment type="caution">
    <text evidence="1">The sequence shown here is derived from an EMBL/GenBank/DDBJ whole genome shotgun (WGS) entry which is preliminary data.</text>
</comment>
<dbReference type="OrthoDB" id="9807209at2"/>
<dbReference type="STRING" id="1581420.AAW00_03000"/>
<dbReference type="InterPro" id="IPR017521">
    <property type="entry name" value="Sugar_tfrase_PEP-CTERM_Stp1"/>
</dbReference>
<proteinExistence type="predicted"/>
<evidence type="ECO:0000313" key="2">
    <source>
        <dbReference type="Proteomes" id="UP000053464"/>
    </source>
</evidence>
<dbReference type="SUPFAM" id="SSF53756">
    <property type="entry name" value="UDP-Glycosyltransferase/glycogen phosphorylase"/>
    <property type="match status" value="1"/>
</dbReference>
<name>A0A0G9N1J7_9SPHN</name>
<dbReference type="RefSeq" id="WP_047002819.1">
    <property type="nucleotide sequence ID" value="NZ_LBHB01000001.1"/>
</dbReference>
<dbReference type="CDD" id="cd03801">
    <property type="entry name" value="GT4_PimA-like"/>
    <property type="match status" value="1"/>
</dbReference>
<organism evidence="1 2">
    <name type="scientific">Aurantiacibacter luteus</name>
    <dbReference type="NCBI Taxonomy" id="1581420"/>
    <lineage>
        <taxon>Bacteria</taxon>
        <taxon>Pseudomonadati</taxon>
        <taxon>Pseudomonadota</taxon>
        <taxon>Alphaproteobacteria</taxon>
        <taxon>Sphingomonadales</taxon>
        <taxon>Erythrobacteraceae</taxon>
        <taxon>Aurantiacibacter</taxon>
    </lineage>
</organism>
<reference evidence="1 2" key="1">
    <citation type="submission" date="2015-04" db="EMBL/GenBank/DDBJ databases">
        <title>The draft genome sequence of Erythrobacter luteus KA37.</title>
        <authorList>
            <person name="Zhuang L."/>
            <person name="Liu Y."/>
            <person name="Shao Z."/>
        </authorList>
    </citation>
    <scope>NUCLEOTIDE SEQUENCE [LARGE SCALE GENOMIC DNA]</scope>
    <source>
        <strain evidence="1 2">KA37</strain>
    </source>
</reference>
<sequence>MSGEILFLAHRLPFPPDRGDKIRSHHLLKALAAIAPVHVGCLSDSAEDFEHEHELAAIAASYCMPRRTKPVSLAGMEALVRREPVSLSAFRSPELARWVEHTLATRDIAAIYVFSGQMGQFVPRGFAGRLVVDLVDVDSAKFEAYALERSGPRGWIDAREARLLRQVEAGLASRAAATLLVSEAEAELLRSRVGREHTIVPLANGIDCGAYDPSIVEPRAELTEGGPHFVFTGQMDYAPNVAAVARFATAILPRIRKSHADAQFHIVGRAPTAEVLALREQSGVTVWGAVPDVRPFLAGATMVVAPLTIARGVQNKVLEAMAMARCVIASREAANGIDARHGRDWVVAESDAAFVTIALHLLARPAEREDIARNARAFVLGNMGWQATTADLPVLLGFAQAGAGAGAKRDAA</sequence>
<accession>A0A0G9N1J7</accession>
<dbReference type="EMBL" id="LBHB01000001">
    <property type="protein sequence ID" value="KLE35418.1"/>
    <property type="molecule type" value="Genomic_DNA"/>
</dbReference>
<dbReference type="PANTHER" id="PTHR12526">
    <property type="entry name" value="GLYCOSYLTRANSFERASE"/>
    <property type="match status" value="1"/>
</dbReference>
<protein>
    <submittedName>
        <fullName evidence="1">Glycosyl transferase family 1</fullName>
    </submittedName>
</protein>
<dbReference type="PATRIC" id="fig|1581420.6.peg.604"/>
<evidence type="ECO:0000313" key="1">
    <source>
        <dbReference type="EMBL" id="KLE35418.1"/>
    </source>
</evidence>